<dbReference type="InterPro" id="IPR023088">
    <property type="entry name" value="PDEase"/>
</dbReference>
<evidence type="ECO:0000256" key="11">
    <source>
        <dbReference type="PIRSR" id="PIRSR623088-3"/>
    </source>
</evidence>
<accession>A0A8C5B8N2</accession>
<keyword evidence="6" id="KW-0378">Hydrolase</keyword>
<evidence type="ECO:0000256" key="7">
    <source>
        <dbReference type="ARBA" id="ARBA00023149"/>
    </source>
</evidence>
<dbReference type="GO" id="GO:0046872">
    <property type="term" value="F:metal ion binding"/>
    <property type="evidence" value="ECO:0007669"/>
    <property type="project" value="UniProtKB-KW"/>
</dbReference>
<comment type="cofactor">
    <cofactor evidence="2">
        <name>a divalent metal cation</name>
        <dbReference type="ChEBI" id="CHEBI:60240"/>
    </cofactor>
</comment>
<feature type="binding site" evidence="11">
    <location>
        <position position="70"/>
    </location>
    <ligand>
        <name>Zn(2+)</name>
        <dbReference type="ChEBI" id="CHEBI:29105"/>
        <label>1</label>
    </ligand>
</feature>
<proteinExistence type="inferred from homology"/>
<keyword evidence="7" id="KW-0114">cAMP</keyword>
<feature type="binding site" evidence="11">
    <location>
        <position position="107"/>
    </location>
    <ligand>
        <name>Zn(2+)</name>
        <dbReference type="ChEBI" id="CHEBI:29105"/>
        <label>2</label>
    </ligand>
</feature>
<dbReference type="Ensembl" id="ENSGMOT00000070793.1">
    <property type="protein sequence ID" value="ENSGMOP00000042760.1"/>
    <property type="gene ID" value="ENSGMOG00000009223.2"/>
</dbReference>
<feature type="binding site" evidence="11">
    <location>
        <position position="107"/>
    </location>
    <ligand>
        <name>Zn(2+)</name>
        <dbReference type="ChEBI" id="CHEBI:29105"/>
        <label>1</label>
    </ligand>
</feature>
<evidence type="ECO:0000256" key="1">
    <source>
        <dbReference type="ARBA" id="ARBA00000621"/>
    </source>
</evidence>
<reference evidence="13" key="2">
    <citation type="submission" date="2025-09" db="UniProtKB">
        <authorList>
            <consortium name="Ensembl"/>
        </authorList>
    </citation>
    <scope>IDENTIFICATION</scope>
</reference>
<gene>
    <name evidence="13" type="primary">PDE7A</name>
</gene>
<feature type="active site" description="Proton donor" evidence="9">
    <location>
        <position position="66"/>
    </location>
</feature>
<dbReference type="SMART" id="SM00471">
    <property type="entry name" value="HDc"/>
    <property type="match status" value="1"/>
</dbReference>
<dbReference type="GO" id="GO:0004115">
    <property type="term" value="F:3',5'-cyclic-AMP phosphodiesterase activity"/>
    <property type="evidence" value="ECO:0007669"/>
    <property type="project" value="UniProtKB-EC"/>
</dbReference>
<evidence type="ECO:0000313" key="13">
    <source>
        <dbReference type="Ensembl" id="ENSGMOP00000042760.1"/>
    </source>
</evidence>
<dbReference type="InterPro" id="IPR002073">
    <property type="entry name" value="PDEase_catalytic_dom"/>
</dbReference>
<feature type="domain" description="PDEase" evidence="12">
    <location>
        <begin position="1"/>
        <end position="372"/>
    </location>
</feature>
<dbReference type="GeneTree" id="ENSGT00940000157658"/>
<organism evidence="13 14">
    <name type="scientific">Gadus morhua</name>
    <name type="common">Atlantic cod</name>
    <dbReference type="NCBI Taxonomy" id="8049"/>
    <lineage>
        <taxon>Eukaryota</taxon>
        <taxon>Metazoa</taxon>
        <taxon>Chordata</taxon>
        <taxon>Craniata</taxon>
        <taxon>Vertebrata</taxon>
        <taxon>Euteleostomi</taxon>
        <taxon>Actinopterygii</taxon>
        <taxon>Neopterygii</taxon>
        <taxon>Teleostei</taxon>
        <taxon>Neoteleostei</taxon>
        <taxon>Acanthomorphata</taxon>
        <taxon>Zeiogadaria</taxon>
        <taxon>Gadariae</taxon>
        <taxon>Gadiformes</taxon>
        <taxon>Gadoidei</taxon>
        <taxon>Gadidae</taxon>
        <taxon>Gadus</taxon>
    </lineage>
</organism>
<comment type="catalytic activity">
    <reaction evidence="1">
        <text>3',5'-cyclic AMP + H2O = AMP + H(+)</text>
        <dbReference type="Rhea" id="RHEA:25277"/>
        <dbReference type="ChEBI" id="CHEBI:15377"/>
        <dbReference type="ChEBI" id="CHEBI:15378"/>
        <dbReference type="ChEBI" id="CHEBI:58165"/>
        <dbReference type="ChEBI" id="CHEBI:456215"/>
        <dbReference type="EC" id="3.1.4.53"/>
    </reaction>
</comment>
<evidence type="ECO:0000256" key="10">
    <source>
        <dbReference type="PIRSR" id="PIRSR623088-2"/>
    </source>
</evidence>
<dbReference type="PROSITE" id="PS00126">
    <property type="entry name" value="PDEASE_I_1"/>
    <property type="match status" value="1"/>
</dbReference>
<dbReference type="Gene3D" id="1.10.1300.10">
    <property type="entry name" value="3'5'-cyclic nucleotide phosphodiesterase, catalytic domain"/>
    <property type="match status" value="1"/>
</dbReference>
<feature type="binding site" evidence="10">
    <location>
        <position position="216"/>
    </location>
    <ligand>
        <name>AMP</name>
        <dbReference type="ChEBI" id="CHEBI:456215"/>
    </ligand>
</feature>
<evidence type="ECO:0000256" key="4">
    <source>
        <dbReference type="ARBA" id="ARBA00012276"/>
    </source>
</evidence>
<dbReference type="PROSITE" id="PS51845">
    <property type="entry name" value="PDEASE_I_2"/>
    <property type="match status" value="1"/>
</dbReference>
<comment type="similarity">
    <text evidence="8">Belongs to the cyclic nucleotide phosphodiesterase family. PDE7 subfamily.</text>
</comment>
<evidence type="ECO:0000259" key="12">
    <source>
        <dbReference type="PROSITE" id="PS51845"/>
    </source>
</evidence>
<dbReference type="PANTHER" id="PTHR11347">
    <property type="entry name" value="CYCLIC NUCLEOTIDE PHOSPHODIESTERASE"/>
    <property type="match status" value="1"/>
</dbReference>
<comment type="pathway">
    <text evidence="3">Purine metabolism; 3',5'-cyclic AMP degradation; AMP from 3',5'-cyclic AMP: step 1/1.</text>
</comment>
<keyword evidence="5 11" id="KW-0479">Metal-binding</keyword>
<dbReference type="CDD" id="cd00077">
    <property type="entry name" value="HDc"/>
    <property type="match status" value="1"/>
</dbReference>
<dbReference type="EC" id="3.1.4.53" evidence="4"/>
<dbReference type="GO" id="GO:0007165">
    <property type="term" value="P:signal transduction"/>
    <property type="evidence" value="ECO:0007669"/>
    <property type="project" value="InterPro"/>
</dbReference>
<feature type="binding site" evidence="10">
    <location>
        <begin position="66"/>
        <end position="70"/>
    </location>
    <ligand>
        <name>AMP</name>
        <dbReference type="ChEBI" id="CHEBI:456215"/>
    </ligand>
</feature>
<protein>
    <recommendedName>
        <fullName evidence="4">3',5'-cyclic-AMP phosphodiesterase</fullName>
        <ecNumber evidence="4">3.1.4.53</ecNumber>
    </recommendedName>
</protein>
<dbReference type="FunFam" id="1.10.1300.10:FF:000004">
    <property type="entry name" value="Phosphodiesterase"/>
    <property type="match status" value="1"/>
</dbReference>
<evidence type="ECO:0000256" key="5">
    <source>
        <dbReference type="ARBA" id="ARBA00022723"/>
    </source>
</evidence>
<dbReference type="SUPFAM" id="SSF109604">
    <property type="entry name" value="HD-domain/PDEase-like"/>
    <property type="match status" value="1"/>
</dbReference>
<feature type="binding site" evidence="11">
    <location>
        <position position="216"/>
    </location>
    <ligand>
        <name>Zn(2+)</name>
        <dbReference type="ChEBI" id="CHEBI:29105"/>
        <label>1</label>
    </ligand>
</feature>
<evidence type="ECO:0000256" key="3">
    <source>
        <dbReference type="ARBA" id="ARBA00004703"/>
    </source>
</evidence>
<evidence type="ECO:0000256" key="2">
    <source>
        <dbReference type="ARBA" id="ARBA00001968"/>
    </source>
</evidence>
<evidence type="ECO:0000256" key="9">
    <source>
        <dbReference type="PIRSR" id="PIRSR623088-1"/>
    </source>
</evidence>
<feature type="binding site" evidence="10">
    <location>
        <position position="267"/>
    </location>
    <ligand>
        <name>AMP</name>
        <dbReference type="ChEBI" id="CHEBI:456215"/>
    </ligand>
</feature>
<feature type="binding site" evidence="10">
    <location>
        <position position="107"/>
    </location>
    <ligand>
        <name>AMP</name>
        <dbReference type="ChEBI" id="CHEBI:456215"/>
    </ligand>
</feature>
<dbReference type="Proteomes" id="UP000694546">
    <property type="component" value="Chromosome 8"/>
</dbReference>
<feature type="binding site" evidence="11">
    <location>
        <position position="106"/>
    </location>
    <ligand>
        <name>Zn(2+)</name>
        <dbReference type="ChEBI" id="CHEBI:29105"/>
        <label>1</label>
    </ligand>
</feature>
<sequence length="376" mass="43078">MLDKVDSWDFDIFMFDRATNGNGLVTLTFHLFLQLGLTRLFRLDPIKLRSFLVMVQADYHQRNPYHNSLHATDVTQAMYCFLRQPKLATTLSSCDMLLALVAAVTHDLDHPGVNQGFLVRTGHHLAALYKNSSVLESHHWRCAVSLLRESGLLDHLPITDRLNLEERLGSLILATDISQQNRYLARFREHLDREDLSMADPSHRHLVLQITMKCADICNPCRVWRLSSQWSSRVTAEFFHQGDVEKKHGMAVSPLCDRLSDSTAHIQAGMHTHTNTQTHKQTNKQTLNSHTLNSHTLNSHTLNSHILFLHKHTSSPPPLPELQCCPPSGFIRHVVEPLFREWCRFSCTSLSHRMLAHLQTNLDRWTDPSQHPETPP</sequence>
<dbReference type="AlphaFoldDB" id="A0A8C5B8N2"/>
<evidence type="ECO:0000256" key="8">
    <source>
        <dbReference type="ARBA" id="ARBA00061458"/>
    </source>
</evidence>
<name>A0A8C5B8N2_GADMO</name>
<evidence type="ECO:0000256" key="6">
    <source>
        <dbReference type="ARBA" id="ARBA00022801"/>
    </source>
</evidence>
<dbReference type="PRINTS" id="PR00387">
    <property type="entry name" value="PDIESTERASE1"/>
</dbReference>
<dbReference type="InterPro" id="IPR036971">
    <property type="entry name" value="PDEase_catalytic_dom_sf"/>
</dbReference>
<dbReference type="InterPro" id="IPR023174">
    <property type="entry name" value="PDEase_CS"/>
</dbReference>
<evidence type="ECO:0000313" key="14">
    <source>
        <dbReference type="Proteomes" id="UP000694546"/>
    </source>
</evidence>
<dbReference type="InterPro" id="IPR003607">
    <property type="entry name" value="HD/PDEase_dom"/>
</dbReference>
<reference evidence="13" key="1">
    <citation type="submission" date="2025-08" db="UniProtKB">
        <authorList>
            <consortium name="Ensembl"/>
        </authorList>
    </citation>
    <scope>IDENTIFICATION</scope>
</reference>
<keyword evidence="14" id="KW-1185">Reference proteome</keyword>
<dbReference type="Pfam" id="PF00233">
    <property type="entry name" value="PDEase_I"/>
    <property type="match status" value="1"/>
</dbReference>